<feature type="coiled-coil region" evidence="1">
    <location>
        <begin position="386"/>
        <end position="413"/>
    </location>
</feature>
<gene>
    <name evidence="4" type="ORF">GCM10022384_07890</name>
</gene>
<comment type="caution">
    <text evidence="4">The sequence shown here is derived from an EMBL/GenBank/DDBJ whole genome shotgun (WGS) entry which is preliminary data.</text>
</comment>
<dbReference type="CDD" id="cd00338">
    <property type="entry name" value="Ser_Recombinase"/>
    <property type="match status" value="1"/>
</dbReference>
<evidence type="ECO:0000259" key="3">
    <source>
        <dbReference type="SMART" id="SM00857"/>
    </source>
</evidence>
<evidence type="ECO:0000313" key="5">
    <source>
        <dbReference type="Proteomes" id="UP001500034"/>
    </source>
</evidence>
<feature type="domain" description="Resolvase/invertase-type recombinase catalytic" evidence="3">
    <location>
        <begin position="19"/>
        <end position="174"/>
    </location>
</feature>
<feature type="compositionally biased region" description="Low complexity" evidence="2">
    <location>
        <begin position="538"/>
        <end position="559"/>
    </location>
</feature>
<dbReference type="InterPro" id="IPR050639">
    <property type="entry name" value="SSR_resolvase"/>
</dbReference>
<dbReference type="InterPro" id="IPR036162">
    <property type="entry name" value="Resolvase-like_N_sf"/>
</dbReference>
<keyword evidence="1" id="KW-0175">Coiled coil</keyword>
<evidence type="ECO:0000256" key="2">
    <source>
        <dbReference type="SAM" id="MobiDB-lite"/>
    </source>
</evidence>
<dbReference type="InterPro" id="IPR006119">
    <property type="entry name" value="Resolv_N"/>
</dbReference>
<dbReference type="Gene3D" id="3.40.50.1390">
    <property type="entry name" value="Resolvase, N-terminal catalytic domain"/>
    <property type="match status" value="1"/>
</dbReference>
<keyword evidence="5" id="KW-1185">Reference proteome</keyword>
<feature type="region of interest" description="Disordered" evidence="2">
    <location>
        <begin position="527"/>
        <end position="559"/>
    </location>
</feature>
<dbReference type="PANTHER" id="PTHR30461">
    <property type="entry name" value="DNA-INVERTASE FROM LAMBDOID PROPHAGE"/>
    <property type="match status" value="1"/>
</dbReference>
<protein>
    <recommendedName>
        <fullName evidence="3">Resolvase/invertase-type recombinase catalytic domain-containing protein</fullName>
    </recommendedName>
</protein>
<dbReference type="EMBL" id="BAABCQ010000009">
    <property type="protein sequence ID" value="GAA3957268.1"/>
    <property type="molecule type" value="Genomic_DNA"/>
</dbReference>
<dbReference type="SMART" id="SM00857">
    <property type="entry name" value="Resolvase"/>
    <property type="match status" value="1"/>
</dbReference>
<dbReference type="PANTHER" id="PTHR30461:SF23">
    <property type="entry name" value="DNA RECOMBINASE-RELATED"/>
    <property type="match status" value="1"/>
</dbReference>
<sequence>MPYAPEYLHLVIPGVAFEALLYGRNSDDATGSGSSVEDQLATGRTLCGQNSWRITREFKDTDISASRHTSRKRDEFEALIDAITDGATTPGVRRIVVAFNASRYYRDLDAYVRLRKACMIGNVLLCYNGQVYDLSRRDDRKTTAQHAVDAEDEAEGLRDQNLRTASQQAKAGMPHGKAIYGYTRTYDMVNGRKRCTGQEEDERGPYVLEMLRRLDAGHTLGSVKRWLRSEPNAARLDGSPWAEDLIRMTVMNRVYVGERLHRGEYIKAVWAPIKGLETPQGRAMFFRVTEKLTDPARTAHRGTEVQHLMSYLGLCGECGDHARLRYLTTTGRRKNPTMACTEKQDTSIVEHLLNAYVEEALLAWFSNKQKARAALVPADDKVEEAVTATQRLINSYEEQLAEARHLAETFDEEAGRFKLSAASLAGMEARIEPKLEAERKKLQRFTGTSPLLLRMLNEDPESVWNGRPASAERSALPGLTLEQKREVIRSVVTVRLYKATTTGARKLEPGRIRLSFVGELGFRDRPLRAPATAPSRLPGPRAASSGTSAGSRGWAAGAS</sequence>
<dbReference type="SUPFAM" id="SSF53041">
    <property type="entry name" value="Resolvase-like"/>
    <property type="match status" value="1"/>
</dbReference>
<dbReference type="Pfam" id="PF00239">
    <property type="entry name" value="Resolvase"/>
    <property type="match status" value="1"/>
</dbReference>
<evidence type="ECO:0000313" key="4">
    <source>
        <dbReference type="EMBL" id="GAA3957268.1"/>
    </source>
</evidence>
<dbReference type="RefSeq" id="WP_345589200.1">
    <property type="nucleotide sequence ID" value="NZ_BAABCQ010000009.1"/>
</dbReference>
<proteinExistence type="predicted"/>
<reference evidence="5" key="1">
    <citation type="journal article" date="2019" name="Int. J. Syst. Evol. Microbiol.">
        <title>The Global Catalogue of Microorganisms (GCM) 10K type strain sequencing project: providing services to taxonomists for standard genome sequencing and annotation.</title>
        <authorList>
            <consortium name="The Broad Institute Genomics Platform"/>
            <consortium name="The Broad Institute Genome Sequencing Center for Infectious Disease"/>
            <person name="Wu L."/>
            <person name="Ma J."/>
        </authorList>
    </citation>
    <scope>NUCLEOTIDE SEQUENCE [LARGE SCALE GENOMIC DNA]</scope>
    <source>
        <strain evidence="5">JCM 17027</strain>
    </source>
</reference>
<name>A0ABP7NZM6_9ACTN</name>
<dbReference type="Proteomes" id="UP001500034">
    <property type="component" value="Unassembled WGS sequence"/>
</dbReference>
<accession>A0ABP7NZM6</accession>
<evidence type="ECO:0000256" key="1">
    <source>
        <dbReference type="SAM" id="Coils"/>
    </source>
</evidence>
<organism evidence="4 5">
    <name type="scientific">Streptomyces marokkonensis</name>
    <dbReference type="NCBI Taxonomy" id="324855"/>
    <lineage>
        <taxon>Bacteria</taxon>
        <taxon>Bacillati</taxon>
        <taxon>Actinomycetota</taxon>
        <taxon>Actinomycetes</taxon>
        <taxon>Kitasatosporales</taxon>
        <taxon>Streptomycetaceae</taxon>
        <taxon>Streptomyces</taxon>
    </lineage>
</organism>